<protein>
    <submittedName>
        <fullName evidence="1">Uncharacterized protein</fullName>
    </submittedName>
</protein>
<name>A0ABT1ZDC4_9MICO</name>
<keyword evidence="2" id="KW-1185">Reference proteome</keyword>
<gene>
    <name evidence="1" type="ORF">NUH29_03920</name>
</gene>
<dbReference type="EMBL" id="JANTHX010000004">
    <property type="protein sequence ID" value="MCS0498697.1"/>
    <property type="molecule type" value="Genomic_DNA"/>
</dbReference>
<evidence type="ECO:0000313" key="2">
    <source>
        <dbReference type="Proteomes" id="UP001205337"/>
    </source>
</evidence>
<evidence type="ECO:0000313" key="1">
    <source>
        <dbReference type="EMBL" id="MCS0498697.1"/>
    </source>
</evidence>
<reference evidence="1 2" key="1">
    <citation type="submission" date="2022-08" db="EMBL/GenBank/DDBJ databases">
        <authorList>
            <person name="Li F."/>
        </authorList>
    </citation>
    <scope>NUCLEOTIDE SEQUENCE [LARGE SCALE GENOMIC DNA]</scope>
    <source>
        <strain evidence="1 2">10F1B-8-1</strain>
    </source>
</reference>
<organism evidence="1 2">
    <name type="scientific">Protaetiibacter mangrovi</name>
    <dbReference type="NCBI Taxonomy" id="2970926"/>
    <lineage>
        <taxon>Bacteria</taxon>
        <taxon>Bacillati</taxon>
        <taxon>Actinomycetota</taxon>
        <taxon>Actinomycetes</taxon>
        <taxon>Micrococcales</taxon>
        <taxon>Microbacteriaceae</taxon>
        <taxon>Protaetiibacter</taxon>
    </lineage>
</organism>
<comment type="caution">
    <text evidence="1">The sequence shown here is derived from an EMBL/GenBank/DDBJ whole genome shotgun (WGS) entry which is preliminary data.</text>
</comment>
<proteinExistence type="predicted"/>
<sequence length="268" mass="28691">MVAVGTFSACAPAPDELPEGVTVELVQYRFDYGPRRLQLAVGNDSTHEVRVTRVELRSPVFAEPVAYDRGQDVPIGSTRDLPVLLAAPVCDADAAVTAEVAVTAIVDGRAAEGVVVPTDPLGWLDRIHADDCRSAALAASATFTVGPFRVDRATERPTGYLTISGRAVDGGPPASVPTIDRTILFRPADAQPGWPVDWAFDSDDAEQSAELALVPSNCNPHILAEDKRGTFWPLEVELADGDSGIVYLASDDALRAELYSFFQEYCGF</sequence>
<accession>A0ABT1ZDC4</accession>
<dbReference type="RefSeq" id="WP_258797696.1">
    <property type="nucleotide sequence ID" value="NZ_JANTHX010000004.1"/>
</dbReference>
<dbReference type="Proteomes" id="UP001205337">
    <property type="component" value="Unassembled WGS sequence"/>
</dbReference>